<protein>
    <submittedName>
        <fullName evidence="1">Uncharacterized protein</fullName>
    </submittedName>
</protein>
<evidence type="ECO:0000313" key="1">
    <source>
        <dbReference type="EMBL" id="KAK7491380.1"/>
    </source>
</evidence>
<proteinExistence type="predicted"/>
<dbReference type="Proteomes" id="UP001519460">
    <property type="component" value="Unassembled WGS sequence"/>
</dbReference>
<comment type="caution">
    <text evidence="1">The sequence shown here is derived from an EMBL/GenBank/DDBJ whole genome shotgun (WGS) entry which is preliminary data.</text>
</comment>
<keyword evidence="2" id="KW-1185">Reference proteome</keyword>
<dbReference type="AlphaFoldDB" id="A0ABD0KX61"/>
<evidence type="ECO:0000313" key="2">
    <source>
        <dbReference type="Proteomes" id="UP001519460"/>
    </source>
</evidence>
<dbReference type="EMBL" id="JACVVK020000115">
    <property type="protein sequence ID" value="KAK7491380.1"/>
    <property type="molecule type" value="Genomic_DNA"/>
</dbReference>
<name>A0ABD0KX61_9CAEN</name>
<sequence length="49" mass="5602">AFEESNREASLRMVECHGDTNPDNIKVIFGTGFVNSLTSELKQVRERLY</sequence>
<gene>
    <name evidence="1" type="ORF">BaRGS_00017358</name>
</gene>
<organism evidence="1 2">
    <name type="scientific">Batillaria attramentaria</name>
    <dbReference type="NCBI Taxonomy" id="370345"/>
    <lineage>
        <taxon>Eukaryota</taxon>
        <taxon>Metazoa</taxon>
        <taxon>Spiralia</taxon>
        <taxon>Lophotrochozoa</taxon>
        <taxon>Mollusca</taxon>
        <taxon>Gastropoda</taxon>
        <taxon>Caenogastropoda</taxon>
        <taxon>Sorbeoconcha</taxon>
        <taxon>Cerithioidea</taxon>
        <taxon>Batillariidae</taxon>
        <taxon>Batillaria</taxon>
    </lineage>
</organism>
<feature type="non-terminal residue" evidence="1">
    <location>
        <position position="1"/>
    </location>
</feature>
<reference evidence="1 2" key="1">
    <citation type="journal article" date="2023" name="Sci. Data">
        <title>Genome assembly of the Korean intertidal mud-creeper Batillaria attramentaria.</title>
        <authorList>
            <person name="Patra A.K."/>
            <person name="Ho P.T."/>
            <person name="Jun S."/>
            <person name="Lee S.J."/>
            <person name="Kim Y."/>
            <person name="Won Y.J."/>
        </authorList>
    </citation>
    <scope>NUCLEOTIDE SEQUENCE [LARGE SCALE GENOMIC DNA]</scope>
    <source>
        <strain evidence="1">Wonlab-2016</strain>
    </source>
</reference>
<accession>A0ABD0KX61</accession>